<evidence type="ECO:0000313" key="5">
    <source>
        <dbReference type="Proteomes" id="UP000192501"/>
    </source>
</evidence>
<dbReference type="Proteomes" id="UP000192501">
    <property type="component" value="Unassembled WGS sequence"/>
</dbReference>
<organism evidence="3 5">
    <name type="scientific">Hepatospora eriocheir</name>
    <dbReference type="NCBI Taxonomy" id="1081669"/>
    <lineage>
        <taxon>Eukaryota</taxon>
        <taxon>Fungi</taxon>
        <taxon>Fungi incertae sedis</taxon>
        <taxon>Microsporidia</taxon>
        <taxon>Hepatosporidae</taxon>
        <taxon>Hepatospora</taxon>
    </lineage>
</organism>
<evidence type="ECO:0000259" key="1">
    <source>
        <dbReference type="SMART" id="SM00360"/>
    </source>
</evidence>
<dbReference type="Gene3D" id="3.30.70.330">
    <property type="match status" value="1"/>
</dbReference>
<feature type="domain" description="RRM" evidence="1">
    <location>
        <begin position="72"/>
        <end position="148"/>
    </location>
</feature>
<protein>
    <submittedName>
        <fullName evidence="3">Y184</fullName>
    </submittedName>
</protein>
<dbReference type="InterPro" id="IPR000504">
    <property type="entry name" value="RRM_dom"/>
</dbReference>
<dbReference type="EMBL" id="LVKB01000036">
    <property type="protein sequence ID" value="ORD97183.1"/>
    <property type="molecule type" value="Genomic_DNA"/>
</dbReference>
<evidence type="ECO:0000313" key="4">
    <source>
        <dbReference type="Proteomes" id="UP000192356"/>
    </source>
</evidence>
<dbReference type="SUPFAM" id="SSF54928">
    <property type="entry name" value="RNA-binding domain, RBD"/>
    <property type="match status" value="1"/>
</dbReference>
<reference evidence="4 5" key="1">
    <citation type="journal article" date="2017" name="Environ. Microbiol.">
        <title>Decay of the glycolytic pathway and adaptation to intranuclear parasitism within Enterocytozoonidae microsporidia.</title>
        <authorList>
            <person name="Wiredu Boakye D."/>
            <person name="Jaroenlak P."/>
            <person name="Prachumwat A."/>
            <person name="Williams T.A."/>
            <person name="Bateman K.S."/>
            <person name="Itsathitphaisarn O."/>
            <person name="Sritunyalucksana K."/>
            <person name="Paszkiewicz K.H."/>
            <person name="Moore K.A."/>
            <person name="Stentiford G.D."/>
            <person name="Williams B.A."/>
        </authorList>
    </citation>
    <scope>NUCLEOTIDE SEQUENCE [LARGE SCALE GENOMIC DNA]</scope>
    <source>
        <strain evidence="5">canceri</strain>
        <strain evidence="3">Canceri</strain>
        <strain evidence="2 4">GB1</strain>
    </source>
</reference>
<accession>A0A1X0QK47</accession>
<dbReference type="VEuPathDB" id="MicrosporidiaDB:A0H76_2116"/>
<gene>
    <name evidence="3" type="primary">Y184</name>
    <name evidence="3" type="ORF">A0H76_2116</name>
    <name evidence="2" type="ORF">HERIO_917</name>
</gene>
<comment type="caution">
    <text evidence="3">The sequence shown here is derived from an EMBL/GenBank/DDBJ whole genome shotgun (WGS) entry which is preliminary data.</text>
</comment>
<evidence type="ECO:0000313" key="3">
    <source>
        <dbReference type="EMBL" id="ORE00161.1"/>
    </source>
</evidence>
<dbReference type="VEuPathDB" id="MicrosporidiaDB:HERIO_917"/>
<name>A0A1X0QK47_9MICR</name>
<dbReference type="OrthoDB" id="639027at2759"/>
<evidence type="ECO:0000313" key="2">
    <source>
        <dbReference type="EMBL" id="ORD97183.1"/>
    </source>
</evidence>
<dbReference type="InterPro" id="IPR012677">
    <property type="entry name" value="Nucleotide-bd_a/b_plait_sf"/>
</dbReference>
<dbReference type="EMBL" id="LTAI01000057">
    <property type="protein sequence ID" value="ORE00161.1"/>
    <property type="molecule type" value="Genomic_DNA"/>
</dbReference>
<dbReference type="AlphaFoldDB" id="A0A1X0QK47"/>
<dbReference type="GO" id="GO:0003723">
    <property type="term" value="F:RNA binding"/>
    <property type="evidence" value="ECO:0007669"/>
    <property type="project" value="InterPro"/>
</dbReference>
<dbReference type="Proteomes" id="UP000192356">
    <property type="component" value="Unassembled WGS sequence"/>
</dbReference>
<sequence length="152" mass="17605">MRTIDFKPNEENIKLRRNIVPFNTNDTKMNIEPISFKLYSVEKEIIHKSNEKFDVDQRYIETSFDLKNAYHVIKVTNIPISVDRPRFEGIVTDNCKGIKYISSNIAFDKTTNKSRGIGFIECSTSDDAKEIAKELRKVVIDSMKLNAEILKK</sequence>
<dbReference type="InterPro" id="IPR035979">
    <property type="entry name" value="RBD_domain_sf"/>
</dbReference>
<dbReference type="SMART" id="SM00360">
    <property type="entry name" value="RRM"/>
    <property type="match status" value="1"/>
</dbReference>
<proteinExistence type="predicted"/>
<keyword evidence="4" id="KW-1185">Reference proteome</keyword>